<feature type="transmembrane region" description="Helical" evidence="7">
    <location>
        <begin position="14"/>
        <end position="34"/>
    </location>
</feature>
<evidence type="ECO:0000313" key="8">
    <source>
        <dbReference type="EMBL" id="SNB60673.1"/>
    </source>
</evidence>
<accession>A0A212QMP9</accession>
<organism evidence="8 9">
    <name type="scientific">Arboricoccus pini</name>
    <dbReference type="NCBI Taxonomy" id="1963835"/>
    <lineage>
        <taxon>Bacteria</taxon>
        <taxon>Pseudomonadati</taxon>
        <taxon>Pseudomonadota</taxon>
        <taxon>Alphaproteobacteria</taxon>
        <taxon>Geminicoccales</taxon>
        <taxon>Geminicoccaceae</taxon>
        <taxon>Arboricoccus</taxon>
    </lineage>
</organism>
<dbReference type="InterPro" id="IPR007140">
    <property type="entry name" value="DUF350"/>
</dbReference>
<evidence type="ECO:0000256" key="3">
    <source>
        <dbReference type="ARBA" id="ARBA00022475"/>
    </source>
</evidence>
<keyword evidence="3" id="KW-1003">Cell membrane</keyword>
<comment type="similarity">
    <text evidence="2">Belongs to the UPF0719 family.</text>
</comment>
<gene>
    <name evidence="8" type="ORF">SAMN07250955_10219</name>
</gene>
<protein>
    <submittedName>
        <fullName evidence="8">Putative membrane protein</fullName>
    </submittedName>
</protein>
<dbReference type="Proteomes" id="UP000197065">
    <property type="component" value="Unassembled WGS sequence"/>
</dbReference>
<comment type="subcellular location">
    <subcellularLocation>
        <location evidence="1">Cell membrane</location>
        <topology evidence="1">Multi-pass membrane protein</topology>
    </subcellularLocation>
</comment>
<evidence type="ECO:0000256" key="4">
    <source>
        <dbReference type="ARBA" id="ARBA00022692"/>
    </source>
</evidence>
<evidence type="ECO:0000256" key="1">
    <source>
        <dbReference type="ARBA" id="ARBA00004651"/>
    </source>
</evidence>
<dbReference type="PANTHER" id="PTHR40043">
    <property type="entry name" value="UPF0719 INNER MEMBRANE PROTEIN YJFL"/>
    <property type="match status" value="1"/>
</dbReference>
<feature type="transmembrane region" description="Helical" evidence="7">
    <location>
        <begin position="75"/>
        <end position="96"/>
    </location>
</feature>
<feature type="transmembrane region" description="Helical" evidence="7">
    <location>
        <begin position="46"/>
        <end position="69"/>
    </location>
</feature>
<evidence type="ECO:0000256" key="7">
    <source>
        <dbReference type="SAM" id="Phobius"/>
    </source>
</evidence>
<evidence type="ECO:0000256" key="2">
    <source>
        <dbReference type="ARBA" id="ARBA00005779"/>
    </source>
</evidence>
<dbReference type="PANTHER" id="PTHR40043:SF1">
    <property type="entry name" value="UPF0719 INNER MEMBRANE PROTEIN YJFL"/>
    <property type="match status" value="1"/>
</dbReference>
<dbReference type="EMBL" id="FYEH01000002">
    <property type="protein sequence ID" value="SNB60673.1"/>
    <property type="molecule type" value="Genomic_DNA"/>
</dbReference>
<dbReference type="Pfam" id="PF03994">
    <property type="entry name" value="DUF350"/>
    <property type="match status" value="1"/>
</dbReference>
<dbReference type="RefSeq" id="WP_207761914.1">
    <property type="nucleotide sequence ID" value="NZ_FYEH01000002.1"/>
</dbReference>
<keyword evidence="5 7" id="KW-1133">Transmembrane helix</keyword>
<sequence>MHIAQSLAGLPAFIAYYIVGCVLLGLYGLVYTRLTPYDEMALIRANNVAAAIAFAGSILGFIIPLAAAFVNSVGLFDAVVWGLVALIVQVGAYRLARLLIPGLCERIPEGEMAPAIYLAVVSLTGGMLQSACMSY</sequence>
<evidence type="ECO:0000313" key="9">
    <source>
        <dbReference type="Proteomes" id="UP000197065"/>
    </source>
</evidence>
<reference evidence="8 9" key="1">
    <citation type="submission" date="2017-06" db="EMBL/GenBank/DDBJ databases">
        <authorList>
            <person name="Kim H.J."/>
            <person name="Triplett B.A."/>
        </authorList>
    </citation>
    <scope>NUCLEOTIDE SEQUENCE [LARGE SCALE GENOMIC DNA]</scope>
    <source>
        <strain evidence="8 9">B29T1</strain>
    </source>
</reference>
<evidence type="ECO:0000256" key="5">
    <source>
        <dbReference type="ARBA" id="ARBA00022989"/>
    </source>
</evidence>
<dbReference type="GO" id="GO:0005886">
    <property type="term" value="C:plasma membrane"/>
    <property type="evidence" value="ECO:0007669"/>
    <property type="project" value="UniProtKB-SubCell"/>
</dbReference>
<proteinExistence type="inferred from homology"/>
<dbReference type="AlphaFoldDB" id="A0A212QMP9"/>
<keyword evidence="9" id="KW-1185">Reference proteome</keyword>
<name>A0A212QMP9_9PROT</name>
<keyword evidence="6 7" id="KW-0472">Membrane</keyword>
<evidence type="ECO:0000256" key="6">
    <source>
        <dbReference type="ARBA" id="ARBA00023136"/>
    </source>
</evidence>
<keyword evidence="4 7" id="KW-0812">Transmembrane</keyword>